<accession>A0A557SRT7</accession>
<evidence type="ECO:0000313" key="2">
    <source>
        <dbReference type="Proteomes" id="UP000315289"/>
    </source>
</evidence>
<gene>
    <name evidence="1" type="ORF">NARC_160036</name>
</gene>
<dbReference type="EMBL" id="VOAH01000016">
    <property type="protein sequence ID" value="TVP39323.1"/>
    <property type="molecule type" value="Genomic_DNA"/>
</dbReference>
<dbReference type="AlphaFoldDB" id="A0A557SRT7"/>
<reference evidence="1 2" key="1">
    <citation type="journal article" date="2019" name="Front. Microbiol.">
        <title>Ammonia Oxidation by the Arctic Terrestrial Thaumarchaeote Candidatus Nitrosocosmicus arcticus Is Stimulated by Increasing Temperatures.</title>
        <authorList>
            <person name="Alves R.J.E."/>
            <person name="Kerou M."/>
            <person name="Zappe A."/>
            <person name="Bittner R."/>
            <person name="Abby S.S."/>
            <person name="Schmidt H.A."/>
            <person name="Pfeifer K."/>
            <person name="Schleper C."/>
        </authorList>
    </citation>
    <scope>NUCLEOTIDE SEQUENCE [LARGE SCALE GENOMIC DNA]</scope>
    <source>
        <strain evidence="1 2">Kfb</strain>
    </source>
</reference>
<dbReference type="Proteomes" id="UP000315289">
    <property type="component" value="Unassembled WGS sequence"/>
</dbReference>
<keyword evidence="2" id="KW-1185">Reference proteome</keyword>
<evidence type="ECO:0000313" key="1">
    <source>
        <dbReference type="EMBL" id="TVP39323.1"/>
    </source>
</evidence>
<organism evidence="1 2">
    <name type="scientific">Candidatus Nitrosocosmicus arcticus</name>
    <dbReference type="NCBI Taxonomy" id="2035267"/>
    <lineage>
        <taxon>Archaea</taxon>
        <taxon>Nitrososphaerota</taxon>
        <taxon>Nitrososphaeria</taxon>
        <taxon>Nitrososphaerales</taxon>
        <taxon>Nitrososphaeraceae</taxon>
        <taxon>Candidatus Nitrosocosmicus</taxon>
    </lineage>
</organism>
<comment type="caution">
    <text evidence="1">The sequence shown here is derived from an EMBL/GenBank/DDBJ whole genome shotgun (WGS) entry which is preliminary data.</text>
</comment>
<sequence>MKTAPTRGHGIRDARMAGMTMTIARNTVQEVENMPVDIKSVGERAAVSNNI</sequence>
<protein>
    <submittedName>
        <fullName evidence="1">Uncharacterized protein</fullName>
    </submittedName>
</protein>
<name>A0A557SRT7_9ARCH</name>
<proteinExistence type="predicted"/>